<protein>
    <submittedName>
        <fullName evidence="3">DUF2865 domain-containing protein</fullName>
    </submittedName>
</protein>
<gene>
    <name evidence="3" type="ORF">DXH78_07585</name>
</gene>
<organism evidence="3 4">
    <name type="scientific">Undibacter mobilis</name>
    <dbReference type="NCBI Taxonomy" id="2292256"/>
    <lineage>
        <taxon>Bacteria</taxon>
        <taxon>Pseudomonadati</taxon>
        <taxon>Pseudomonadota</taxon>
        <taxon>Alphaproteobacteria</taxon>
        <taxon>Hyphomicrobiales</taxon>
        <taxon>Nitrobacteraceae</taxon>
        <taxon>Undibacter</taxon>
    </lineage>
</organism>
<comment type="caution">
    <text evidence="3">The sequence shown here is derived from an EMBL/GenBank/DDBJ whole genome shotgun (WGS) entry which is preliminary data.</text>
</comment>
<keyword evidence="2" id="KW-0472">Membrane</keyword>
<dbReference type="EMBL" id="QRGO01000001">
    <property type="protein sequence ID" value="RDV04443.1"/>
    <property type="molecule type" value="Genomic_DNA"/>
</dbReference>
<sequence length="287" mass="30341">MWRSGLEPPGPRNFRLDQALLRRSNHGEGGSVMAFAGKKQTFRAVAAAGILALVMLALPQPASAGFFDRLFGSISRAIEGPGAAAVSDPFTSLIDHLGASPDTRIRSENAGPAKAFCVRSCDGHYFPVLSHNGLSAAEACHSFCPATQTKLFVGSDIDYATANDGSRYADMPNAYAYRKQLASNCTCNGRTPFGLAHIDARTDPTLRPGDIVATEAGLLAYTGKGADRSNVAANFTPVQDYNGLSKAMRDTLSDTKIASPRPRPGDITSSIPKAALDARAEAPALRR</sequence>
<feature type="region of interest" description="Disordered" evidence="1">
    <location>
        <begin position="253"/>
        <end position="287"/>
    </location>
</feature>
<dbReference type="OrthoDB" id="7850882at2"/>
<evidence type="ECO:0000256" key="2">
    <source>
        <dbReference type="SAM" id="Phobius"/>
    </source>
</evidence>
<evidence type="ECO:0000313" key="3">
    <source>
        <dbReference type="EMBL" id="RDV04443.1"/>
    </source>
</evidence>
<keyword evidence="2" id="KW-0812">Transmembrane</keyword>
<accession>A0A371BAL8</accession>
<reference evidence="4" key="1">
    <citation type="submission" date="2018-08" db="EMBL/GenBank/DDBJ databases">
        <authorList>
            <person name="Kim S.-J."/>
            <person name="Jung G.-Y."/>
        </authorList>
    </citation>
    <scope>NUCLEOTIDE SEQUENCE [LARGE SCALE GENOMIC DNA]</scope>
    <source>
        <strain evidence="4">GY_H</strain>
    </source>
</reference>
<dbReference type="Pfam" id="PF11064">
    <property type="entry name" value="DUF2865"/>
    <property type="match status" value="1"/>
</dbReference>
<evidence type="ECO:0000313" key="4">
    <source>
        <dbReference type="Proteomes" id="UP000263993"/>
    </source>
</evidence>
<keyword evidence="4" id="KW-1185">Reference proteome</keyword>
<name>A0A371BAL8_9BRAD</name>
<evidence type="ECO:0000256" key="1">
    <source>
        <dbReference type="SAM" id="MobiDB-lite"/>
    </source>
</evidence>
<dbReference type="InterPro" id="IPR021293">
    <property type="entry name" value="DUF2865"/>
</dbReference>
<keyword evidence="2" id="KW-1133">Transmembrane helix</keyword>
<dbReference type="AlphaFoldDB" id="A0A371BAL8"/>
<dbReference type="Proteomes" id="UP000263993">
    <property type="component" value="Unassembled WGS sequence"/>
</dbReference>
<feature type="compositionally biased region" description="Low complexity" evidence="1">
    <location>
        <begin position="274"/>
        <end position="287"/>
    </location>
</feature>
<feature type="transmembrane region" description="Helical" evidence="2">
    <location>
        <begin position="41"/>
        <end position="59"/>
    </location>
</feature>
<proteinExistence type="predicted"/>